<protein>
    <recommendedName>
        <fullName evidence="3">Lipoprotein-associated type-17 domain-containing protein</fullName>
    </recommendedName>
</protein>
<gene>
    <name evidence="1" type="ORF">AS203_03885</name>
</gene>
<evidence type="ECO:0008006" key="3">
    <source>
        <dbReference type="Google" id="ProtNLM"/>
    </source>
</evidence>
<sequence length="457" mass="50537">MKKVLIAIALCTVMSACSKDEPIDNGKHTPTPPNTEMQKVKNEELAKYFDLNQGLTVYQALEKVKATKGAKTVDGRQIHVTAVNEVSRDEQAGSFTVVVAGTVAGKAFNKNVNFDGFAQKPTDEAMAKRVVATWKSNIAFQKDFDFDTLYRLGDLSKFTTAYWSQFVDFTASAPDGSRRYVFTPEDLAQTTISDIRFSASGSRAGTISFVVTYKGIKGNTGSGVNGAPQLSFDKNAYYKHQVSLHTEAVKGFYMRGVYEHIDVFYAGLLQYDHAKFIPRILHKIKNDGDNTISVTLKLLANDGKETELAQFEQTLNGFKPLADLNKDLLLANSTELGKYFGKKFRTTPDGDKLAQMSASPVRAWIEKVQMGVRRDGNHIDLWPEKETRGNGSSIVTVWKPASGSGSTLDLYFENPIFEIVEARKEGIFLNLKLKLTSVNGTAVEGVVVPLRVHLIKE</sequence>
<dbReference type="Proteomes" id="UP000056252">
    <property type="component" value="Chromosome"/>
</dbReference>
<accession>A0A0S2KJ53</accession>
<dbReference type="OrthoDB" id="1081225at2"/>
<name>A0A0S2KJ53_9BACT</name>
<evidence type="ECO:0000313" key="1">
    <source>
        <dbReference type="EMBL" id="ALO48328.1"/>
    </source>
</evidence>
<dbReference type="PROSITE" id="PS51257">
    <property type="entry name" value="PROKAR_LIPOPROTEIN"/>
    <property type="match status" value="1"/>
</dbReference>
<evidence type="ECO:0000313" key="2">
    <source>
        <dbReference type="Proteomes" id="UP000056252"/>
    </source>
</evidence>
<dbReference type="KEGG" id="peo:AS203_03885"/>
<dbReference type="EMBL" id="CP013195">
    <property type="protein sequence ID" value="ALO48328.1"/>
    <property type="molecule type" value="Genomic_DNA"/>
</dbReference>
<keyword evidence="2" id="KW-1185">Reference proteome</keyword>
<dbReference type="AlphaFoldDB" id="A0A0S2KJ53"/>
<organism evidence="1 2">
    <name type="scientific">Hoylesella enoeca</name>
    <dbReference type="NCBI Taxonomy" id="76123"/>
    <lineage>
        <taxon>Bacteria</taxon>
        <taxon>Pseudomonadati</taxon>
        <taxon>Bacteroidota</taxon>
        <taxon>Bacteroidia</taxon>
        <taxon>Bacteroidales</taxon>
        <taxon>Prevotellaceae</taxon>
        <taxon>Hoylesella</taxon>
    </lineage>
</organism>
<dbReference type="RefSeq" id="WP_025065773.1">
    <property type="nucleotide sequence ID" value="NZ_CP013195.1"/>
</dbReference>
<reference evidence="2" key="1">
    <citation type="submission" date="2015-11" db="EMBL/GenBank/DDBJ databases">
        <authorList>
            <person name="Holder M.E."/>
            <person name="Ajami N.J."/>
            <person name="Petrosino J.F."/>
        </authorList>
    </citation>
    <scope>NUCLEOTIDE SEQUENCE [LARGE SCALE GENOMIC DNA]</scope>
    <source>
        <strain evidence="2">F0113</strain>
    </source>
</reference>
<proteinExistence type="predicted"/>
<dbReference type="eggNOG" id="ENOG5033S95">
    <property type="taxonomic scope" value="Bacteria"/>
</dbReference>